<dbReference type="InterPro" id="IPR001611">
    <property type="entry name" value="Leu-rich_rpt"/>
</dbReference>
<keyword evidence="4" id="KW-0732">Signal</keyword>
<dbReference type="EMBL" id="CAMAPC010000003">
    <property type="protein sequence ID" value="CAH9053084.1"/>
    <property type="molecule type" value="Genomic_DNA"/>
</dbReference>
<evidence type="ECO:0000313" key="6">
    <source>
        <dbReference type="Proteomes" id="UP001152467"/>
    </source>
</evidence>
<evidence type="ECO:0000256" key="4">
    <source>
        <dbReference type="SAM" id="SignalP"/>
    </source>
</evidence>
<dbReference type="Proteomes" id="UP001152467">
    <property type="component" value="Unassembled WGS sequence"/>
</dbReference>
<dbReference type="PROSITE" id="PS51257">
    <property type="entry name" value="PROKAR_LIPOPROTEIN"/>
    <property type="match status" value="1"/>
</dbReference>
<feature type="chain" id="PRO_5040840041" description="Internalin-A" evidence="4">
    <location>
        <begin position="28"/>
        <end position="916"/>
    </location>
</feature>
<dbReference type="Gene3D" id="2.60.40.3010">
    <property type="match status" value="1"/>
</dbReference>
<dbReference type="SUPFAM" id="SSF52058">
    <property type="entry name" value="L domain-like"/>
    <property type="match status" value="2"/>
</dbReference>
<dbReference type="SUPFAM" id="SSF52047">
    <property type="entry name" value="RNI-like"/>
    <property type="match status" value="1"/>
</dbReference>
<dbReference type="Gene3D" id="3.80.10.10">
    <property type="entry name" value="Ribonuclease Inhibitor"/>
    <property type="match status" value="3"/>
</dbReference>
<dbReference type="AlphaFoldDB" id="A0A9W4QTR4"/>
<sequence length="916" mass="101519">MKPVLPTKGLALSLLTLALTACGGSGGNDTTKTPDNNEVTTPVTPEPVTPEPVTPEPVTPEPITPEPITPEPINQAPIIEAAEGLQSQERDTFAYTAQASDADGAIASYSWEQTAGTDVVLSGIDTSTVEFIAPDIIENENITLKLTVVDDKDAVTSQEFTVALNAYAQPNAELITDSALLSCIQSAELDLGATNIECKDIPITQITDLAKFTQLKSLLIENSKLESIENLSSLTQLESVTLNNNSITDYSPVNALNNLTELSFSINSQTEFETIDLSNFNKLVKLAIKSNDNYVQFDLSVLPTTLTQLSLHNVYNVSASDLTPFTQIEKLSLTNIDGIKSLSFLTKMPNIQEFKIQYLNAYDSVNDPSAFAVTPNLTKLALINIDITDYDFLSNLPLIEDLEITKNYLSSGDTLGIEKISELKNLTNLKLNKIQLENHDKLSQFSNLKELQLDNNHIATVSFLESLNALEKLVIKNNEIVDIAWLKYAPKIEHLTIEDLSNDINFSVLESLTSLKYLELIDDDYYGRTFDAQKIAQLERLENVRLKFSQISNLDQLTSFTKLNSLYLKQQSFSTLPSITNLPALKSLTLESRSSNQDNKVVDLANLGTSQSLETLKLAGFNNVADLSHLSEFTALKKLNLHDFATSDISPISTLSQLETLTLSSFNSLIFVESLTQLTNLDYLDIDNNYYFYCTDVDALKSKFADIADSEFPHNCVQQPVDYSLMTDENLKTYMLGRNMKDIASITELHINTNEISSIAGIEQLENLKELGFNYSNDFTVLDPSIINQLPQLQKLSFNQSNFSDLNGLQLPNTVTNFTIYNHNTTLNIDGFSAPQLTSLNFSRANLSSTSALSSFINLTNLNLYSSEIKDLSPLFSLTKLQRLDLRNNSQIDCNQFIQLKEKLGNTNISSPYQCN</sequence>
<evidence type="ECO:0008006" key="7">
    <source>
        <dbReference type="Google" id="ProtNLM"/>
    </source>
</evidence>
<dbReference type="Pfam" id="PF12799">
    <property type="entry name" value="LRR_4"/>
    <property type="match status" value="1"/>
</dbReference>
<reference evidence="5" key="1">
    <citation type="submission" date="2022-07" db="EMBL/GenBank/DDBJ databases">
        <authorList>
            <person name="Criscuolo A."/>
        </authorList>
    </citation>
    <scope>NUCLEOTIDE SEQUENCE</scope>
    <source>
        <strain evidence="5">CIP111854</strain>
    </source>
</reference>
<evidence type="ECO:0000313" key="5">
    <source>
        <dbReference type="EMBL" id="CAH9053084.1"/>
    </source>
</evidence>
<dbReference type="RefSeq" id="WP_261625957.1">
    <property type="nucleotide sequence ID" value="NZ_CAMAPC010000003.1"/>
</dbReference>
<dbReference type="InterPro" id="IPR032675">
    <property type="entry name" value="LRR_dom_sf"/>
</dbReference>
<feature type="compositionally biased region" description="Pro residues" evidence="3">
    <location>
        <begin position="44"/>
        <end position="70"/>
    </location>
</feature>
<dbReference type="PANTHER" id="PTHR46652">
    <property type="entry name" value="LEUCINE-RICH REPEAT AND IQ DOMAIN-CONTAINING PROTEIN 1-RELATED"/>
    <property type="match status" value="1"/>
</dbReference>
<dbReference type="PANTHER" id="PTHR46652:SF3">
    <property type="entry name" value="LEUCINE-RICH REPEAT-CONTAINING PROTEIN 9"/>
    <property type="match status" value="1"/>
</dbReference>
<dbReference type="InterPro" id="IPR025875">
    <property type="entry name" value="Leu-rich_rpt_4"/>
</dbReference>
<evidence type="ECO:0000256" key="2">
    <source>
        <dbReference type="ARBA" id="ARBA00022737"/>
    </source>
</evidence>
<feature type="compositionally biased region" description="Polar residues" evidence="3">
    <location>
        <begin position="28"/>
        <end position="37"/>
    </location>
</feature>
<dbReference type="InterPro" id="IPR050836">
    <property type="entry name" value="SDS22/Internalin_LRR"/>
</dbReference>
<keyword evidence="6" id="KW-1185">Reference proteome</keyword>
<evidence type="ECO:0000256" key="1">
    <source>
        <dbReference type="ARBA" id="ARBA00022614"/>
    </source>
</evidence>
<comment type="caution">
    <text evidence="5">The sequence shown here is derived from an EMBL/GenBank/DDBJ whole genome shotgun (WGS) entry which is preliminary data.</text>
</comment>
<dbReference type="PROSITE" id="PS51450">
    <property type="entry name" value="LRR"/>
    <property type="match status" value="3"/>
</dbReference>
<dbReference type="Pfam" id="PF22352">
    <property type="entry name" value="K319L-like_PKD"/>
    <property type="match status" value="1"/>
</dbReference>
<name>A0A9W4QTR4_9GAMM</name>
<keyword evidence="1" id="KW-0433">Leucine-rich repeat</keyword>
<feature type="signal peptide" evidence="4">
    <location>
        <begin position="1"/>
        <end position="27"/>
    </location>
</feature>
<organism evidence="5 6">
    <name type="scientific">Pseudoalteromonas holothuriae</name>
    <dbReference type="NCBI Taxonomy" id="2963714"/>
    <lineage>
        <taxon>Bacteria</taxon>
        <taxon>Pseudomonadati</taxon>
        <taxon>Pseudomonadota</taxon>
        <taxon>Gammaproteobacteria</taxon>
        <taxon>Alteromonadales</taxon>
        <taxon>Pseudoalteromonadaceae</taxon>
        <taxon>Pseudoalteromonas</taxon>
    </lineage>
</organism>
<proteinExistence type="predicted"/>
<gene>
    <name evidence="5" type="ORF">PSECIP111854_01100</name>
</gene>
<accession>A0A9W4QTR4</accession>
<feature type="region of interest" description="Disordered" evidence="3">
    <location>
        <begin position="25"/>
        <end position="72"/>
    </location>
</feature>
<evidence type="ECO:0000256" key="3">
    <source>
        <dbReference type="SAM" id="MobiDB-lite"/>
    </source>
</evidence>
<protein>
    <recommendedName>
        <fullName evidence="7">Internalin-A</fullName>
    </recommendedName>
</protein>
<keyword evidence="2" id="KW-0677">Repeat</keyword>